<sequence>MFITLCVDPALQFALRLLRGACVMQTDTASRRRGTGEREKFHFYLPFVGHVRRTAFAHCLGMQPLTVQRYKRRVEGNIATKKHGNKLNKNVSTIDAVWLVRWFKEFASEVGEVVPVRVRMQKTKDGVVNKYYSREDYTLLPPTFTWDVLYDEMHKYVAKGLRVNEPARTTFRKLLSIHYPTVKIRSAQSNPLKLFGLPLKTAPLALVSANQACNLLLKIDVEQIDANILFFSFTSSALPSHHIIRFDVLAAAPVLIITVVRLVGIFLSACIIVVFTLGGLFEFCVLRELDLDSLGGLWRAAVEYRRKEKNI</sequence>
<gene>
    <name evidence="2" type="ORF">P3T76_005894</name>
</gene>
<accession>A0AAD9LMI6</accession>
<evidence type="ECO:0000313" key="2">
    <source>
        <dbReference type="EMBL" id="KAK1942395.1"/>
    </source>
</evidence>
<protein>
    <submittedName>
        <fullName evidence="2">Uncharacterized protein</fullName>
    </submittedName>
</protein>
<feature type="transmembrane region" description="Helical" evidence="1">
    <location>
        <begin position="248"/>
        <end position="281"/>
    </location>
</feature>
<comment type="caution">
    <text evidence="2">The sequence shown here is derived from an EMBL/GenBank/DDBJ whole genome shotgun (WGS) entry which is preliminary data.</text>
</comment>
<organism evidence="2 3">
    <name type="scientific">Phytophthora citrophthora</name>
    <dbReference type="NCBI Taxonomy" id="4793"/>
    <lineage>
        <taxon>Eukaryota</taxon>
        <taxon>Sar</taxon>
        <taxon>Stramenopiles</taxon>
        <taxon>Oomycota</taxon>
        <taxon>Peronosporomycetes</taxon>
        <taxon>Peronosporales</taxon>
        <taxon>Peronosporaceae</taxon>
        <taxon>Phytophthora</taxon>
    </lineage>
</organism>
<keyword evidence="1" id="KW-0812">Transmembrane</keyword>
<dbReference type="EMBL" id="JASMQC010000009">
    <property type="protein sequence ID" value="KAK1942395.1"/>
    <property type="molecule type" value="Genomic_DNA"/>
</dbReference>
<dbReference type="PANTHER" id="PTHR34415:SF1">
    <property type="entry name" value="INTEGRASE CATALYTIC DOMAIN-CONTAINING PROTEIN"/>
    <property type="match status" value="1"/>
</dbReference>
<dbReference type="Proteomes" id="UP001259832">
    <property type="component" value="Unassembled WGS sequence"/>
</dbReference>
<keyword evidence="1" id="KW-0472">Membrane</keyword>
<dbReference type="PANTHER" id="PTHR34415">
    <property type="entry name" value="INTEGRASE CATALYTIC DOMAIN-CONTAINING PROTEIN"/>
    <property type="match status" value="1"/>
</dbReference>
<keyword evidence="1" id="KW-1133">Transmembrane helix</keyword>
<proteinExistence type="predicted"/>
<dbReference type="AlphaFoldDB" id="A0AAD9LMI6"/>
<evidence type="ECO:0000313" key="3">
    <source>
        <dbReference type="Proteomes" id="UP001259832"/>
    </source>
</evidence>
<evidence type="ECO:0000256" key="1">
    <source>
        <dbReference type="SAM" id="Phobius"/>
    </source>
</evidence>
<name>A0AAD9LMI6_9STRA</name>
<keyword evidence="3" id="KW-1185">Reference proteome</keyword>
<reference evidence="2" key="1">
    <citation type="submission" date="2023-08" db="EMBL/GenBank/DDBJ databases">
        <title>Reference Genome Resource for the Citrus Pathogen Phytophthora citrophthora.</title>
        <authorList>
            <person name="Moller H."/>
            <person name="Coetzee B."/>
            <person name="Rose L.J."/>
            <person name="Van Niekerk J.M."/>
        </authorList>
    </citation>
    <scope>NUCLEOTIDE SEQUENCE</scope>
    <source>
        <strain evidence="2">STE-U-9442</strain>
    </source>
</reference>